<comment type="caution">
    <text evidence="10">The sequence shown here is derived from an EMBL/GenBank/DDBJ whole genome shotgun (WGS) entry which is preliminary data.</text>
</comment>
<protein>
    <recommendedName>
        <fullName evidence="3">protein-histidine N-methyltransferase</fullName>
        <ecNumber evidence="3">2.1.1.85</ecNumber>
    </recommendedName>
</protein>
<dbReference type="InterPro" id="IPR019410">
    <property type="entry name" value="Methyltransf_16"/>
</dbReference>
<evidence type="ECO:0000256" key="8">
    <source>
        <dbReference type="ARBA" id="ARBA00023242"/>
    </source>
</evidence>
<evidence type="ECO:0000256" key="5">
    <source>
        <dbReference type="ARBA" id="ARBA00022603"/>
    </source>
</evidence>
<keyword evidence="5 10" id="KW-0489">Methyltransferase</keyword>
<dbReference type="GO" id="GO:0005737">
    <property type="term" value="C:cytoplasm"/>
    <property type="evidence" value="ECO:0007669"/>
    <property type="project" value="UniProtKB-SubCell"/>
</dbReference>
<evidence type="ECO:0000256" key="9">
    <source>
        <dbReference type="ARBA" id="ARBA00038126"/>
    </source>
</evidence>
<name>A0AAV3Z650_9GAST</name>
<proteinExistence type="inferred from homology"/>
<dbReference type="InterPro" id="IPR029063">
    <property type="entry name" value="SAM-dependent_MTases_sf"/>
</dbReference>
<dbReference type="GO" id="GO:0005634">
    <property type="term" value="C:nucleus"/>
    <property type="evidence" value="ECO:0007669"/>
    <property type="project" value="UniProtKB-SubCell"/>
</dbReference>
<keyword evidence="6" id="KW-0808">Transferase</keyword>
<dbReference type="AlphaFoldDB" id="A0AAV3Z650"/>
<dbReference type="EC" id="2.1.1.85" evidence="3"/>
<organism evidence="10 11">
    <name type="scientific">Plakobranchus ocellatus</name>
    <dbReference type="NCBI Taxonomy" id="259542"/>
    <lineage>
        <taxon>Eukaryota</taxon>
        <taxon>Metazoa</taxon>
        <taxon>Spiralia</taxon>
        <taxon>Lophotrochozoa</taxon>
        <taxon>Mollusca</taxon>
        <taxon>Gastropoda</taxon>
        <taxon>Heterobranchia</taxon>
        <taxon>Euthyneura</taxon>
        <taxon>Panpulmonata</taxon>
        <taxon>Sacoglossa</taxon>
        <taxon>Placobranchoidea</taxon>
        <taxon>Plakobranchidae</taxon>
        <taxon>Plakobranchus</taxon>
    </lineage>
</organism>
<dbReference type="Pfam" id="PF10294">
    <property type="entry name" value="Methyltransf_16"/>
    <property type="match status" value="1"/>
</dbReference>
<keyword evidence="11" id="KW-1185">Reference proteome</keyword>
<sequence>MLRDIVVSLVQKHIKLGCGAGLPGVYCCSCGAKKVDFQDYNEEVLQLLTHTNVHKNISEETVTQCRYFSGDWCSFSQFLQHEKLRYDVILTAETIYSPKNYACLHGVLCEALMDNGIVVLAAKVYYFGVGGSVDGFLEYVKKQKQFTAEIVHTIQAAVPRNIIIFHRQRSSSILK</sequence>
<dbReference type="PANTHER" id="PTHR14614">
    <property type="entry name" value="HEPATOCELLULAR CARCINOMA-ASSOCIATED ANTIGEN"/>
    <property type="match status" value="1"/>
</dbReference>
<evidence type="ECO:0000256" key="3">
    <source>
        <dbReference type="ARBA" id="ARBA00012533"/>
    </source>
</evidence>
<comment type="similarity">
    <text evidence="9">Belongs to the methyltransferase superfamily. METTL18 family.</text>
</comment>
<comment type="subcellular location">
    <subcellularLocation>
        <location evidence="2">Cytoplasm</location>
    </subcellularLocation>
    <subcellularLocation>
        <location evidence="1">Nucleus</location>
    </subcellularLocation>
</comment>
<evidence type="ECO:0000256" key="6">
    <source>
        <dbReference type="ARBA" id="ARBA00022679"/>
    </source>
</evidence>
<evidence type="ECO:0000313" key="11">
    <source>
        <dbReference type="Proteomes" id="UP000735302"/>
    </source>
</evidence>
<keyword evidence="7" id="KW-0949">S-adenosyl-L-methionine</keyword>
<dbReference type="GO" id="GO:0018064">
    <property type="term" value="F:protein-L-histidine N-tele-methyltransferase activity"/>
    <property type="evidence" value="ECO:0007669"/>
    <property type="project" value="UniProtKB-EC"/>
</dbReference>
<dbReference type="Gene3D" id="3.40.50.150">
    <property type="entry name" value="Vaccinia Virus protein VP39"/>
    <property type="match status" value="1"/>
</dbReference>
<dbReference type="PANTHER" id="PTHR14614:SF39">
    <property type="entry name" value="HISTIDINE PROTEIN METHYLTRANSFERASE 1 HOMOLOG"/>
    <property type="match status" value="1"/>
</dbReference>
<gene>
    <name evidence="10" type="ORF">PoB_001725700</name>
</gene>
<keyword evidence="4" id="KW-0963">Cytoplasm</keyword>
<dbReference type="SUPFAM" id="SSF53335">
    <property type="entry name" value="S-adenosyl-L-methionine-dependent methyltransferases"/>
    <property type="match status" value="1"/>
</dbReference>
<evidence type="ECO:0000256" key="4">
    <source>
        <dbReference type="ARBA" id="ARBA00022490"/>
    </source>
</evidence>
<reference evidence="10 11" key="1">
    <citation type="journal article" date="2021" name="Elife">
        <title>Chloroplast acquisition without the gene transfer in kleptoplastic sea slugs, Plakobranchus ocellatus.</title>
        <authorList>
            <person name="Maeda T."/>
            <person name="Takahashi S."/>
            <person name="Yoshida T."/>
            <person name="Shimamura S."/>
            <person name="Takaki Y."/>
            <person name="Nagai Y."/>
            <person name="Toyoda A."/>
            <person name="Suzuki Y."/>
            <person name="Arimoto A."/>
            <person name="Ishii H."/>
            <person name="Satoh N."/>
            <person name="Nishiyama T."/>
            <person name="Hasebe M."/>
            <person name="Maruyama T."/>
            <person name="Minagawa J."/>
            <person name="Obokata J."/>
            <person name="Shigenobu S."/>
        </authorList>
    </citation>
    <scope>NUCLEOTIDE SEQUENCE [LARGE SCALE GENOMIC DNA]</scope>
</reference>
<dbReference type="GO" id="GO:0032259">
    <property type="term" value="P:methylation"/>
    <property type="evidence" value="ECO:0007669"/>
    <property type="project" value="UniProtKB-KW"/>
</dbReference>
<evidence type="ECO:0000256" key="2">
    <source>
        <dbReference type="ARBA" id="ARBA00004496"/>
    </source>
</evidence>
<evidence type="ECO:0000256" key="1">
    <source>
        <dbReference type="ARBA" id="ARBA00004123"/>
    </source>
</evidence>
<dbReference type="EMBL" id="BLXT01002056">
    <property type="protein sequence ID" value="GFN90751.1"/>
    <property type="molecule type" value="Genomic_DNA"/>
</dbReference>
<evidence type="ECO:0000313" key="10">
    <source>
        <dbReference type="EMBL" id="GFN90751.1"/>
    </source>
</evidence>
<dbReference type="Proteomes" id="UP000735302">
    <property type="component" value="Unassembled WGS sequence"/>
</dbReference>
<accession>A0AAV3Z650</accession>
<evidence type="ECO:0000256" key="7">
    <source>
        <dbReference type="ARBA" id="ARBA00022691"/>
    </source>
</evidence>
<keyword evidence="8" id="KW-0539">Nucleus</keyword>